<sequence>MQFPDIQTNFWDAITAVPLVVIITQIFKVFPIKKKYFPSIASTIGFIISIFISHRGDLPAGLFMGAFYGAAAVGLYSSLKTVWLAYRNKHK</sequence>
<feature type="transmembrane region" description="Helical" evidence="1">
    <location>
        <begin position="66"/>
        <end position="86"/>
    </location>
</feature>
<organism evidence="2 3">
    <name type="scientific">Alkalibaculum bacchi</name>
    <dbReference type="NCBI Taxonomy" id="645887"/>
    <lineage>
        <taxon>Bacteria</taxon>
        <taxon>Bacillati</taxon>
        <taxon>Bacillota</taxon>
        <taxon>Clostridia</taxon>
        <taxon>Eubacteriales</taxon>
        <taxon>Eubacteriaceae</taxon>
        <taxon>Alkalibaculum</taxon>
    </lineage>
</organism>
<accession>A0A366I374</accession>
<dbReference type="AlphaFoldDB" id="A0A366I374"/>
<keyword evidence="1" id="KW-1133">Transmembrane helix</keyword>
<dbReference type="Proteomes" id="UP000253490">
    <property type="component" value="Unassembled WGS sequence"/>
</dbReference>
<evidence type="ECO:0008006" key="4">
    <source>
        <dbReference type="Google" id="ProtNLM"/>
    </source>
</evidence>
<evidence type="ECO:0000256" key="1">
    <source>
        <dbReference type="SAM" id="Phobius"/>
    </source>
</evidence>
<evidence type="ECO:0000313" key="3">
    <source>
        <dbReference type="Proteomes" id="UP000253490"/>
    </source>
</evidence>
<name>A0A366I374_9FIRM</name>
<comment type="caution">
    <text evidence="2">The sequence shown here is derived from an EMBL/GenBank/DDBJ whole genome shotgun (WGS) entry which is preliminary data.</text>
</comment>
<proteinExistence type="predicted"/>
<protein>
    <recommendedName>
        <fullName evidence="4">Holin family Hol44 protein (Superfamily V)</fullName>
    </recommendedName>
</protein>
<dbReference type="OrthoDB" id="2969583at2"/>
<dbReference type="EMBL" id="QNRX01000015">
    <property type="protein sequence ID" value="RBP61074.1"/>
    <property type="molecule type" value="Genomic_DNA"/>
</dbReference>
<keyword evidence="3" id="KW-1185">Reference proteome</keyword>
<keyword evidence="1" id="KW-0812">Transmembrane</keyword>
<evidence type="ECO:0000313" key="2">
    <source>
        <dbReference type="EMBL" id="RBP61074.1"/>
    </source>
</evidence>
<feature type="transmembrane region" description="Helical" evidence="1">
    <location>
        <begin position="36"/>
        <end position="54"/>
    </location>
</feature>
<feature type="transmembrane region" description="Helical" evidence="1">
    <location>
        <begin position="6"/>
        <end position="24"/>
    </location>
</feature>
<gene>
    <name evidence="2" type="ORF">DES36_11573</name>
</gene>
<keyword evidence="1" id="KW-0472">Membrane</keyword>
<reference evidence="2 3" key="1">
    <citation type="submission" date="2018-06" db="EMBL/GenBank/DDBJ databases">
        <title>Genomic Encyclopedia of Type Strains, Phase IV (KMG-IV): sequencing the most valuable type-strain genomes for metagenomic binning, comparative biology and taxonomic classification.</title>
        <authorList>
            <person name="Goeker M."/>
        </authorList>
    </citation>
    <scope>NUCLEOTIDE SEQUENCE [LARGE SCALE GENOMIC DNA]</scope>
    <source>
        <strain evidence="2 3">DSM 22112</strain>
    </source>
</reference>